<dbReference type="EMBL" id="VJMH01005103">
    <property type="protein sequence ID" value="KAF0701022.1"/>
    <property type="molecule type" value="Genomic_DNA"/>
</dbReference>
<dbReference type="PANTHER" id="PTHR13510:SF44">
    <property type="entry name" value="RABENOSYN-5"/>
    <property type="match status" value="1"/>
</dbReference>
<dbReference type="PANTHER" id="PTHR13510">
    <property type="entry name" value="FYVE-FINGER-CONTAINING RAB5 EFFECTOR PROTEIN RABENOSYN-5-RELATED"/>
    <property type="match status" value="1"/>
</dbReference>
<reference evidence="3" key="2">
    <citation type="submission" date="2019-06" db="EMBL/GenBank/DDBJ databases">
        <title>Genomics analysis of Aphanomyces spp. identifies a new class of oomycete effector associated with host adaptation.</title>
        <authorList>
            <person name="Gaulin E."/>
        </authorList>
    </citation>
    <scope>NUCLEOTIDE SEQUENCE</scope>
    <source>
        <strain evidence="3">CBS 578.67</strain>
    </source>
</reference>
<evidence type="ECO:0000313" key="5">
    <source>
        <dbReference type="Proteomes" id="UP000332933"/>
    </source>
</evidence>
<proteinExistence type="predicted"/>
<dbReference type="OrthoDB" id="67328at2759"/>
<evidence type="ECO:0000256" key="1">
    <source>
        <dbReference type="SAM" id="MobiDB-lite"/>
    </source>
</evidence>
<protein>
    <submittedName>
        <fullName evidence="4">Aste57867_8468 protein</fullName>
    </submittedName>
</protein>
<name>A0A485KKC9_9STRA</name>
<evidence type="ECO:0000259" key="2">
    <source>
        <dbReference type="Pfam" id="PF01852"/>
    </source>
</evidence>
<dbReference type="SUPFAM" id="SSF55961">
    <property type="entry name" value="Bet v1-like"/>
    <property type="match status" value="1"/>
</dbReference>
<dbReference type="Pfam" id="PF01852">
    <property type="entry name" value="START"/>
    <property type="match status" value="1"/>
</dbReference>
<feature type="region of interest" description="Disordered" evidence="1">
    <location>
        <begin position="364"/>
        <end position="420"/>
    </location>
</feature>
<keyword evidence="5" id="KW-1185">Reference proteome</keyword>
<evidence type="ECO:0000313" key="4">
    <source>
        <dbReference type="EMBL" id="VFT85354.1"/>
    </source>
</evidence>
<dbReference type="InterPro" id="IPR023393">
    <property type="entry name" value="START-like_dom_sf"/>
</dbReference>
<organism evidence="4 5">
    <name type="scientific">Aphanomyces stellatus</name>
    <dbReference type="NCBI Taxonomy" id="120398"/>
    <lineage>
        <taxon>Eukaryota</taxon>
        <taxon>Sar</taxon>
        <taxon>Stramenopiles</taxon>
        <taxon>Oomycota</taxon>
        <taxon>Saprolegniomycetes</taxon>
        <taxon>Saprolegniales</taxon>
        <taxon>Verrucalvaceae</taxon>
        <taxon>Aphanomyces</taxon>
    </lineage>
</organism>
<dbReference type="GO" id="GO:0008289">
    <property type="term" value="F:lipid binding"/>
    <property type="evidence" value="ECO:0007669"/>
    <property type="project" value="InterPro"/>
</dbReference>
<dbReference type="InterPro" id="IPR052727">
    <property type="entry name" value="Rab4/Rab5_effector"/>
</dbReference>
<dbReference type="SUPFAM" id="SSF57903">
    <property type="entry name" value="FYVE/PHD zinc finger"/>
    <property type="match status" value="1"/>
</dbReference>
<gene>
    <name evidence="4" type="primary">Aste57867_8468</name>
    <name evidence="3" type="ORF">As57867_008436</name>
    <name evidence="4" type="ORF">ASTE57867_8468</name>
</gene>
<reference evidence="4 5" key="1">
    <citation type="submission" date="2019-03" db="EMBL/GenBank/DDBJ databases">
        <authorList>
            <person name="Gaulin E."/>
            <person name="Dumas B."/>
        </authorList>
    </citation>
    <scope>NUCLEOTIDE SEQUENCE [LARGE SCALE GENOMIC DNA]</scope>
    <source>
        <strain evidence="4">CBS 568.67</strain>
    </source>
</reference>
<dbReference type="EMBL" id="CAADRA010005124">
    <property type="protein sequence ID" value="VFT85354.1"/>
    <property type="molecule type" value="Genomic_DNA"/>
</dbReference>
<dbReference type="InterPro" id="IPR011011">
    <property type="entry name" value="Znf_FYVE_PHD"/>
</dbReference>
<dbReference type="AlphaFoldDB" id="A0A485KKC9"/>
<dbReference type="Gene3D" id="3.30.40.10">
    <property type="entry name" value="Zinc/RING finger domain, C3HC4 (zinc finger)"/>
    <property type="match status" value="1"/>
</dbReference>
<dbReference type="CDD" id="cd00065">
    <property type="entry name" value="FYVE_like_SF"/>
    <property type="match status" value="1"/>
</dbReference>
<sequence length="477" mass="52167">MVVTLSSTTRPSKARRLPLPKDCFRPAPLSPIAQSMYMERARSGFDDLVFESCSQTATDSPIRWKLDTTVETLQVFTGSDPNAPPQSATVLGVTTVQGTIDELPRLLRFDTHGAFEDFNMHFHSDVVDCASLYTLVDTPAEWIGIKWEALQSPVSGLMKLRDAAFVECAKEFIQNGRRGWARSMESVDVACCPDLTDALGLVRMLVHRSGYVFREVPQLPGTLQVTYMLNASLRGRAPKWMARMALRSRAKALGGLDTYFRHRRLQAPGVALLPPASLVPVADRRRCCLCHSKLHGLASRFNCSVCGDVTCPTCQQVWYLHVKFRKVSVCNHCSVAPRTVGGGLARRRPSLTSKSGTHLSCTVLEGSGASSDDDGSSPLTVDGVDADRAVAARPRRRESAPVSAPRRPPTSSTPLRMNSVSEPPMLVHLYSAPQLSSDERVIKLLGELEEMGFDPAMLAQLETMRGTGLLVGSLKSV</sequence>
<evidence type="ECO:0000313" key="3">
    <source>
        <dbReference type="EMBL" id="KAF0701022.1"/>
    </source>
</evidence>
<dbReference type="Proteomes" id="UP000332933">
    <property type="component" value="Unassembled WGS sequence"/>
</dbReference>
<dbReference type="InterPro" id="IPR002913">
    <property type="entry name" value="START_lipid-bd_dom"/>
</dbReference>
<dbReference type="InterPro" id="IPR013083">
    <property type="entry name" value="Znf_RING/FYVE/PHD"/>
</dbReference>
<accession>A0A485KKC9</accession>
<dbReference type="Gene3D" id="3.30.530.20">
    <property type="match status" value="1"/>
</dbReference>
<feature type="domain" description="START" evidence="2">
    <location>
        <begin position="151"/>
        <end position="249"/>
    </location>
</feature>
<feature type="compositionally biased region" description="Low complexity" evidence="1">
    <location>
        <begin position="400"/>
        <end position="414"/>
    </location>
</feature>